<accession>A0A3G6N3I7</accession>
<name>A0A3G6N3I7_9FLAO</name>
<evidence type="ECO:0000256" key="1">
    <source>
        <dbReference type="SAM" id="SignalP"/>
    </source>
</evidence>
<dbReference type="RefSeq" id="WP_123886816.1">
    <property type="nucleotide sequence ID" value="NZ_CP033928.1"/>
</dbReference>
<dbReference type="Pfam" id="PF13585">
    <property type="entry name" value="CHU_C"/>
    <property type="match status" value="1"/>
</dbReference>
<evidence type="ECO:0000313" key="2">
    <source>
        <dbReference type="EMBL" id="AZA62314.1"/>
    </source>
</evidence>
<proteinExistence type="predicted"/>
<dbReference type="Proteomes" id="UP000269076">
    <property type="component" value="Chromosome"/>
</dbReference>
<dbReference type="Gene3D" id="2.60.120.380">
    <property type="match status" value="1"/>
</dbReference>
<feature type="signal peptide" evidence="1">
    <location>
        <begin position="1"/>
        <end position="19"/>
    </location>
</feature>
<sequence>MIKKLLFSLLLVFHISVFAQEDCISAITVCGNSNINYTPSGIGNINETLGGCLIWGENHSVWYKFTIATSGTLTFDLTPTGPVDYDWAIYGPNVNCNNLGFPIRCNASGNLGSTGMNLTNINTSSAGGNTNRYCKYMDVVAGQTYFLYIDNWSPTVFTFNLTWGGTATFISPFTNSTTAPNPFIPPGTAGPNANSPREIGICGNTATFNFSTLSAGILNGNPNFTVNYYNTANNAATGTNPITTPTTVNTTTTYYYSISYQDPNNPTSTASSCKQTNAVVFKNKSLTASISSPTTKLCPGGNIVLTSNNATGNTWSTGETTSSITVTTPGTYTLTSTNGICTSPQASIIITQDTDANPQITGNLTLCEASSTTLTATSTGTGNTYLWSTGATTAAINVTAPGTYTVTVKTLANCQYTKSVTVTQGAVPIAQNATLASCSNTTTAVFNLTTAEPNISTTSGVTFDYYLNQADAIVGNTSTIATPTTFTSGNATIYVRVKSTTCAKVITLQLNVTQLSAPTITSSSSTICFGGSVTLTSSAATGNTWSNGATTQTITVTTGGTYSVVVSNGICTSAPTSVTLTTEPDPNLQISGNLITCGSPSNLTATSNGTGNTYVWSTGATGNIISVSTPGTYTVTVTTAANCQYTKSVTVTQGAVPVTQNTSLSLCSNANTGTFNLVSAQPNISTTPGVTFSYYQNQADALAENGNTIPAPTTYNSGNTTIYVLVKTSSCSRIAELQLIVNLKPIPTITSSSNIICNNTPVTLTSNFATGNTWSNGATTQTITITTPGTYTLIHNNGTCTSEPVSINIVQGTDPNVQISGTLNFCEGTSTTLTATANGAGNTFLWSNGATTATATINTPGIHTVTVTTPDGCQYTKSVTTIMDPAILVNINTPGEINCINTQITLNATLSTFQPGATFLWTATGGGNIVSGANTLTPIVNNAGTYTLTITSATVNGCTKQASVNVIKNTTPPVINISAIKATICKGESTTLTAIGANTYTWTGIAGNGNTQTVSPTTTTTYTVTGIGANGCAAANPATITITVVPEIVSTLHSIEICKGDKGVLDAGAGPNYTYIWNTGATTQTINTTTAGNYTVTINNGVCSKTFNATVGYIVTPEITEITYNNNLLTIIIKNTGTLPVEYSIDNGVAWQNSNVFSVMKNNQYSIKVKYKGATCETSAEYYTFFMANVITPNSDGKNDVIDFSEISKYGNFEGGIFDRYGKTVFKASPKTPVWDGKYIGRPLPTGTYWYKLSWEDRVTQKPVQISGWIMLKNRD</sequence>
<organism evidence="2 3">
    <name type="scientific">Chryseobacterium indoltheticum</name>
    <dbReference type="NCBI Taxonomy" id="254"/>
    <lineage>
        <taxon>Bacteria</taxon>
        <taxon>Pseudomonadati</taxon>
        <taxon>Bacteroidota</taxon>
        <taxon>Flavobacteriia</taxon>
        <taxon>Flavobacteriales</taxon>
        <taxon>Weeksellaceae</taxon>
        <taxon>Chryseobacterium group</taxon>
        <taxon>Chryseobacterium</taxon>
    </lineage>
</organism>
<dbReference type="NCBIfam" id="TIGR04131">
    <property type="entry name" value="Bac_Flav_CTERM"/>
    <property type="match status" value="1"/>
</dbReference>
<gene>
    <name evidence="2" type="ORF">EG340_15280</name>
</gene>
<evidence type="ECO:0000313" key="3">
    <source>
        <dbReference type="Proteomes" id="UP000269076"/>
    </source>
</evidence>
<protein>
    <submittedName>
        <fullName evidence="2">Gliding motility-associated C-terminal domain-containing protein</fullName>
    </submittedName>
</protein>
<feature type="chain" id="PRO_5018031944" evidence="1">
    <location>
        <begin position="20"/>
        <end position="1276"/>
    </location>
</feature>
<reference evidence="2 3" key="1">
    <citation type="submission" date="2018-11" db="EMBL/GenBank/DDBJ databases">
        <title>Proposal to divide the Flavobacteriaceae and reorganize its genera based on Amino Acid Identity values calculated from whole genome sequences.</title>
        <authorList>
            <person name="Nicholson A.C."/>
            <person name="Gulvik C.A."/>
            <person name="Whitney A.M."/>
            <person name="Humrighouse B.W."/>
            <person name="Bell M."/>
            <person name="Holmes B."/>
            <person name="Steigerwalt A."/>
            <person name="Villarma A."/>
            <person name="Sheth M."/>
            <person name="Batra D."/>
            <person name="Pryor J."/>
            <person name="Bernardet J.-F."/>
            <person name="Hugo C."/>
            <person name="Kampfer P."/>
            <person name="Newman J."/>
            <person name="Mcquiston J.R."/>
        </authorList>
    </citation>
    <scope>NUCLEOTIDE SEQUENCE [LARGE SCALE GENOMIC DNA]</scope>
    <source>
        <strain evidence="2 3">G0211</strain>
    </source>
</reference>
<dbReference type="AlphaFoldDB" id="A0A3G6N3I7"/>
<keyword evidence="1" id="KW-0732">Signal</keyword>
<dbReference type="InterPro" id="IPR026341">
    <property type="entry name" value="T9SS_type_B"/>
</dbReference>
<dbReference type="EMBL" id="CP033928">
    <property type="protein sequence ID" value="AZA62314.1"/>
    <property type="molecule type" value="Genomic_DNA"/>
</dbReference>